<dbReference type="GO" id="GO:0009507">
    <property type="term" value="C:chloroplast"/>
    <property type="evidence" value="ECO:0007669"/>
    <property type="project" value="UniProtKB-SubCell"/>
</dbReference>
<evidence type="ECO:0000256" key="3">
    <source>
        <dbReference type="ARBA" id="ARBA00022528"/>
    </source>
</evidence>
<evidence type="ECO:0000313" key="10">
    <source>
        <dbReference type="EMBL" id="EED92031.1"/>
    </source>
</evidence>
<dbReference type="GO" id="GO:0002181">
    <property type="term" value="P:cytoplasmic translation"/>
    <property type="evidence" value="ECO:0000318"/>
    <property type="project" value="GO_Central"/>
</dbReference>
<keyword evidence="4" id="KW-0934">Plastid</keyword>
<dbReference type="InterPro" id="IPR005825">
    <property type="entry name" value="Ribosomal_uL24_CS"/>
</dbReference>
<dbReference type="GO" id="GO:0003735">
    <property type="term" value="F:structural constituent of ribosome"/>
    <property type="evidence" value="ECO:0000318"/>
    <property type="project" value="GO_Central"/>
</dbReference>
<evidence type="ECO:0000256" key="1">
    <source>
        <dbReference type="ARBA" id="ARBA00004229"/>
    </source>
</evidence>
<dbReference type="GO" id="GO:0003723">
    <property type="term" value="F:RNA binding"/>
    <property type="evidence" value="ECO:0000318"/>
    <property type="project" value="GO_Central"/>
</dbReference>
<evidence type="ECO:0000259" key="9">
    <source>
        <dbReference type="SMART" id="SM00739"/>
    </source>
</evidence>
<dbReference type="InterPro" id="IPR005824">
    <property type="entry name" value="KOW"/>
</dbReference>
<dbReference type="OMA" id="VRIMRGD"/>
<dbReference type="FunFam" id="2.30.30.30:FF:000009">
    <property type="entry name" value="60S ribosomal protein L26"/>
    <property type="match status" value="1"/>
</dbReference>
<evidence type="ECO:0000256" key="4">
    <source>
        <dbReference type="ARBA" id="ARBA00022640"/>
    </source>
</evidence>
<comment type="subcellular location">
    <subcellularLocation>
        <location evidence="1">Plastid</location>
        <location evidence="1">Chloroplast</location>
    </subcellularLocation>
</comment>
<dbReference type="CDD" id="cd06089">
    <property type="entry name" value="KOW_RPL26"/>
    <property type="match status" value="1"/>
</dbReference>
<name>B8C2Y2_THAPS</name>
<dbReference type="PANTHER" id="PTHR11143">
    <property type="entry name" value="60S RIBOSOMAL PROTEIN L26 FAMILY MEMBER"/>
    <property type="match status" value="1"/>
</dbReference>
<dbReference type="InterPro" id="IPR014722">
    <property type="entry name" value="Rib_uL2_dom2"/>
</dbReference>
<reference evidence="10 11" key="2">
    <citation type="journal article" date="2008" name="Nature">
        <title>The Phaeodactylum genome reveals the evolutionary history of diatom genomes.</title>
        <authorList>
            <person name="Bowler C."/>
            <person name="Allen A.E."/>
            <person name="Badger J.H."/>
            <person name="Grimwood J."/>
            <person name="Jabbari K."/>
            <person name="Kuo A."/>
            <person name="Maheswari U."/>
            <person name="Martens C."/>
            <person name="Maumus F."/>
            <person name="Otillar R.P."/>
            <person name="Rayko E."/>
            <person name="Salamov A."/>
            <person name="Vandepoele K."/>
            <person name="Beszteri B."/>
            <person name="Gruber A."/>
            <person name="Heijde M."/>
            <person name="Katinka M."/>
            <person name="Mock T."/>
            <person name="Valentin K."/>
            <person name="Verret F."/>
            <person name="Berges J.A."/>
            <person name="Brownlee C."/>
            <person name="Cadoret J.P."/>
            <person name="Chiovitti A."/>
            <person name="Choi C.J."/>
            <person name="Coesel S."/>
            <person name="De Martino A."/>
            <person name="Detter J.C."/>
            <person name="Durkin C."/>
            <person name="Falciatore A."/>
            <person name="Fournet J."/>
            <person name="Haruta M."/>
            <person name="Huysman M.J."/>
            <person name="Jenkins B.D."/>
            <person name="Jiroutova K."/>
            <person name="Jorgensen R.E."/>
            <person name="Joubert Y."/>
            <person name="Kaplan A."/>
            <person name="Kroger N."/>
            <person name="Kroth P.G."/>
            <person name="La Roche J."/>
            <person name="Lindquist E."/>
            <person name="Lommer M."/>
            <person name="Martin-Jezequel V."/>
            <person name="Lopez P.J."/>
            <person name="Lucas S."/>
            <person name="Mangogna M."/>
            <person name="McGinnis K."/>
            <person name="Medlin L.K."/>
            <person name="Montsant A."/>
            <person name="Oudot-Le Secq M.P."/>
            <person name="Napoli C."/>
            <person name="Obornik M."/>
            <person name="Parker M.S."/>
            <person name="Petit J.L."/>
            <person name="Porcel B.M."/>
            <person name="Poulsen N."/>
            <person name="Robison M."/>
            <person name="Rychlewski L."/>
            <person name="Rynearson T.A."/>
            <person name="Schmutz J."/>
            <person name="Shapiro H."/>
            <person name="Siaut M."/>
            <person name="Stanley M."/>
            <person name="Sussman M.R."/>
            <person name="Taylor A.R."/>
            <person name="Vardi A."/>
            <person name="von Dassow P."/>
            <person name="Vyverman W."/>
            <person name="Willis A."/>
            <person name="Wyrwicz L.S."/>
            <person name="Rokhsar D.S."/>
            <person name="Weissenbach J."/>
            <person name="Armbrust E.V."/>
            <person name="Green B.R."/>
            <person name="Van de Peer Y."/>
            <person name="Grigoriev I.V."/>
        </authorList>
    </citation>
    <scope>NUCLEOTIDE SEQUENCE [LARGE SCALE GENOMIC DNA]</scope>
    <source>
        <strain evidence="10 11">CCMP1335</strain>
    </source>
</reference>
<dbReference type="GO" id="GO:0022625">
    <property type="term" value="C:cytosolic large ribosomal subunit"/>
    <property type="evidence" value="ECO:0000318"/>
    <property type="project" value="GO_Central"/>
</dbReference>
<dbReference type="GeneID" id="7450078"/>
<keyword evidence="3" id="KW-0150">Chloroplast</keyword>
<sequence length="136" mass="15343">MKYSTTVSSSRRKSRKAHFASHSEARRVLMSANLSKELQARHGVRSMPIRKDDEVLVVRGMFKGREGKVTACFRKKMVVHVERITREKANGATVDVGIPASSMVITKLKMDKDRKAALERKNRNKGEKDVAMSNVD</sequence>
<evidence type="ECO:0000256" key="2">
    <source>
        <dbReference type="ARBA" id="ARBA00010618"/>
    </source>
</evidence>
<keyword evidence="5 10" id="KW-0689">Ribosomal protein</keyword>
<accession>B8C2Y2</accession>
<evidence type="ECO:0000256" key="8">
    <source>
        <dbReference type="SAM" id="MobiDB-lite"/>
    </source>
</evidence>
<dbReference type="InterPro" id="IPR041988">
    <property type="entry name" value="Ribosomal_uL24_KOW"/>
</dbReference>
<evidence type="ECO:0000256" key="7">
    <source>
        <dbReference type="ARBA" id="ARBA00035361"/>
    </source>
</evidence>
<dbReference type="GO" id="GO:0042273">
    <property type="term" value="P:ribosomal large subunit biogenesis"/>
    <property type="evidence" value="ECO:0000318"/>
    <property type="project" value="GO_Central"/>
</dbReference>
<feature type="region of interest" description="Disordered" evidence="8">
    <location>
        <begin position="1"/>
        <end position="23"/>
    </location>
</feature>
<dbReference type="eggNOG" id="KOG3401">
    <property type="taxonomic scope" value="Eukaryota"/>
</dbReference>
<dbReference type="Proteomes" id="UP000001449">
    <property type="component" value="Chromosome 5"/>
</dbReference>
<protein>
    <recommendedName>
        <fullName evidence="7">50S ribosomal protein L24, chloroplastic</fullName>
    </recommendedName>
</protein>
<keyword evidence="6" id="KW-0687">Ribonucleoprotein</keyword>
<dbReference type="RefSeq" id="XP_002290279.1">
    <property type="nucleotide sequence ID" value="XM_002290243.1"/>
</dbReference>
<dbReference type="Gene3D" id="2.30.30.30">
    <property type="match status" value="1"/>
</dbReference>
<dbReference type="PROSITE" id="PS01108">
    <property type="entry name" value="RIBOSOMAL_L24"/>
    <property type="match status" value="1"/>
</dbReference>
<feature type="compositionally biased region" description="Basic residues" evidence="8">
    <location>
        <begin position="10"/>
        <end position="19"/>
    </location>
</feature>
<dbReference type="AlphaFoldDB" id="B8C2Y2"/>
<comment type="similarity">
    <text evidence="2">Belongs to the universal ribosomal protein uL24 family.</text>
</comment>
<proteinExistence type="inferred from homology"/>
<dbReference type="SUPFAM" id="SSF50104">
    <property type="entry name" value="Translation proteins SH3-like domain"/>
    <property type="match status" value="1"/>
</dbReference>
<dbReference type="STRING" id="35128.B8C2Y2"/>
<feature type="domain" description="KOW" evidence="9">
    <location>
        <begin position="48"/>
        <end position="75"/>
    </location>
</feature>
<dbReference type="InParanoid" id="B8C2Y2"/>
<organism evidence="10 11">
    <name type="scientific">Thalassiosira pseudonana</name>
    <name type="common">Marine diatom</name>
    <name type="synonym">Cyclotella nana</name>
    <dbReference type="NCBI Taxonomy" id="35128"/>
    <lineage>
        <taxon>Eukaryota</taxon>
        <taxon>Sar</taxon>
        <taxon>Stramenopiles</taxon>
        <taxon>Ochrophyta</taxon>
        <taxon>Bacillariophyta</taxon>
        <taxon>Coscinodiscophyceae</taxon>
        <taxon>Thalassiosirophycidae</taxon>
        <taxon>Thalassiosirales</taxon>
        <taxon>Thalassiosiraceae</taxon>
        <taxon>Thalassiosira</taxon>
    </lineage>
</organism>
<dbReference type="InterPro" id="IPR005756">
    <property type="entry name" value="Ribosomal_uL24_euk/arc"/>
</dbReference>
<dbReference type="PaxDb" id="35128-Thaps26250"/>
<dbReference type="HOGENOM" id="CLU_093240_0_1_1"/>
<evidence type="ECO:0000256" key="6">
    <source>
        <dbReference type="ARBA" id="ARBA00023274"/>
    </source>
</evidence>
<dbReference type="FunCoup" id="B8C2Y2">
    <property type="interactions" value="485"/>
</dbReference>
<dbReference type="InterPro" id="IPR008991">
    <property type="entry name" value="Translation_prot_SH3-like_sf"/>
</dbReference>
<dbReference type="NCBIfam" id="TIGR01080">
    <property type="entry name" value="rplX_A_E"/>
    <property type="match status" value="1"/>
</dbReference>
<evidence type="ECO:0000256" key="5">
    <source>
        <dbReference type="ARBA" id="ARBA00022980"/>
    </source>
</evidence>
<evidence type="ECO:0000313" key="11">
    <source>
        <dbReference type="Proteomes" id="UP000001449"/>
    </source>
</evidence>
<dbReference type="Pfam" id="PF00467">
    <property type="entry name" value="KOW"/>
    <property type="match status" value="1"/>
</dbReference>
<dbReference type="EMBL" id="CM000642">
    <property type="protein sequence ID" value="EED92031.1"/>
    <property type="molecule type" value="Genomic_DNA"/>
</dbReference>
<keyword evidence="11" id="KW-1185">Reference proteome</keyword>
<gene>
    <name evidence="10" type="primary">RL26</name>
    <name evidence="10" type="ORF">THAPSDRAFT_26250</name>
</gene>
<dbReference type="SMART" id="SM00739">
    <property type="entry name" value="KOW"/>
    <property type="match status" value="1"/>
</dbReference>
<reference evidence="10 11" key="1">
    <citation type="journal article" date="2004" name="Science">
        <title>The genome of the diatom Thalassiosira pseudonana: ecology, evolution, and metabolism.</title>
        <authorList>
            <person name="Armbrust E.V."/>
            <person name="Berges J.A."/>
            <person name="Bowler C."/>
            <person name="Green B.R."/>
            <person name="Martinez D."/>
            <person name="Putnam N.H."/>
            <person name="Zhou S."/>
            <person name="Allen A.E."/>
            <person name="Apt K.E."/>
            <person name="Bechner M."/>
            <person name="Brzezinski M.A."/>
            <person name="Chaal B.K."/>
            <person name="Chiovitti A."/>
            <person name="Davis A.K."/>
            <person name="Demarest M.S."/>
            <person name="Detter J.C."/>
            <person name="Glavina T."/>
            <person name="Goodstein D."/>
            <person name="Hadi M.Z."/>
            <person name="Hellsten U."/>
            <person name="Hildebrand M."/>
            <person name="Jenkins B.D."/>
            <person name="Jurka J."/>
            <person name="Kapitonov V.V."/>
            <person name="Kroger N."/>
            <person name="Lau W.W."/>
            <person name="Lane T.W."/>
            <person name="Larimer F.W."/>
            <person name="Lippmeier J.C."/>
            <person name="Lucas S."/>
            <person name="Medina M."/>
            <person name="Montsant A."/>
            <person name="Obornik M."/>
            <person name="Parker M.S."/>
            <person name="Palenik B."/>
            <person name="Pazour G.J."/>
            <person name="Richardson P.M."/>
            <person name="Rynearson T.A."/>
            <person name="Saito M.A."/>
            <person name="Schwartz D.C."/>
            <person name="Thamatrakoln K."/>
            <person name="Valentin K."/>
            <person name="Vardi A."/>
            <person name="Wilkerson F.P."/>
            <person name="Rokhsar D.S."/>
        </authorList>
    </citation>
    <scope>NUCLEOTIDE SEQUENCE [LARGE SCALE GENOMIC DNA]</scope>
    <source>
        <strain evidence="10 11">CCMP1335</strain>
    </source>
</reference>
<dbReference type="KEGG" id="tps:THAPSDRAFT_26250"/>
<dbReference type="Pfam" id="PF16906">
    <property type="entry name" value="Ribosomal_L26"/>
    <property type="match status" value="1"/>
</dbReference>